<name>A0ABS8IJA3_9NOSO</name>
<dbReference type="Pfam" id="PF25137">
    <property type="entry name" value="ADH_Fe_C"/>
    <property type="match status" value="1"/>
</dbReference>
<reference evidence="6 7" key="1">
    <citation type="journal article" date="2021" name="Microorganisms">
        <title>Genome Evolution of Filamentous Cyanobacterium Nostoc Species: From Facultative Symbiosis to Free Living.</title>
        <authorList>
            <person name="Huo D."/>
            <person name="Li H."/>
            <person name="Cai F."/>
            <person name="Guo X."/>
            <person name="Qiao Z."/>
            <person name="Wang W."/>
            <person name="Yu G."/>
            <person name="Li R."/>
        </authorList>
    </citation>
    <scope>NUCLEOTIDE SEQUENCE [LARGE SCALE GENOMIC DNA]</scope>
    <source>
        <strain evidence="6 7">CHAB 5714</strain>
    </source>
</reference>
<keyword evidence="3" id="KW-0520">NAD</keyword>
<dbReference type="InterPro" id="IPR018211">
    <property type="entry name" value="ADH_Fe_CS"/>
</dbReference>
<dbReference type="Pfam" id="PF00465">
    <property type="entry name" value="Fe-ADH"/>
    <property type="match status" value="1"/>
</dbReference>
<evidence type="ECO:0000259" key="5">
    <source>
        <dbReference type="Pfam" id="PF25137"/>
    </source>
</evidence>
<dbReference type="CDD" id="cd08192">
    <property type="entry name" value="MAR-like"/>
    <property type="match status" value="1"/>
</dbReference>
<evidence type="ECO:0000259" key="4">
    <source>
        <dbReference type="Pfam" id="PF00465"/>
    </source>
</evidence>
<comment type="caution">
    <text evidence="6">The sequence shown here is derived from an EMBL/GenBank/DDBJ whole genome shotgun (WGS) entry which is preliminary data.</text>
</comment>
<dbReference type="Proteomes" id="UP001199525">
    <property type="component" value="Unassembled WGS sequence"/>
</dbReference>
<evidence type="ECO:0000256" key="1">
    <source>
        <dbReference type="ARBA" id="ARBA00007358"/>
    </source>
</evidence>
<dbReference type="Gene3D" id="3.40.50.1970">
    <property type="match status" value="1"/>
</dbReference>
<evidence type="ECO:0000256" key="3">
    <source>
        <dbReference type="ARBA" id="ARBA00023027"/>
    </source>
</evidence>
<proteinExistence type="inferred from homology"/>
<organism evidence="6 7">
    <name type="scientific">Nostoc favosum CHAB5714</name>
    <dbReference type="NCBI Taxonomy" id="2780399"/>
    <lineage>
        <taxon>Bacteria</taxon>
        <taxon>Bacillati</taxon>
        <taxon>Cyanobacteriota</taxon>
        <taxon>Cyanophyceae</taxon>
        <taxon>Nostocales</taxon>
        <taxon>Nostocaceae</taxon>
        <taxon>Nostoc</taxon>
        <taxon>Nostoc favosum</taxon>
    </lineage>
</organism>
<dbReference type="EMBL" id="JAIVFQ010000114">
    <property type="protein sequence ID" value="MCC5604218.1"/>
    <property type="molecule type" value="Genomic_DNA"/>
</dbReference>
<keyword evidence="2" id="KW-0560">Oxidoreductase</keyword>
<evidence type="ECO:0000313" key="6">
    <source>
        <dbReference type="EMBL" id="MCC5604218.1"/>
    </source>
</evidence>
<accession>A0ABS8IJA3</accession>
<dbReference type="Gene3D" id="1.20.1090.10">
    <property type="entry name" value="Dehydroquinate synthase-like - alpha domain"/>
    <property type="match status" value="1"/>
</dbReference>
<feature type="domain" description="Fe-containing alcohol dehydrogenase-like C-terminal" evidence="5">
    <location>
        <begin position="204"/>
        <end position="390"/>
    </location>
</feature>
<gene>
    <name evidence="6" type="ORF">LC586_34895</name>
</gene>
<evidence type="ECO:0000256" key="2">
    <source>
        <dbReference type="ARBA" id="ARBA00023002"/>
    </source>
</evidence>
<dbReference type="PANTHER" id="PTHR11496:SF102">
    <property type="entry name" value="ALCOHOL DEHYDROGENASE 4"/>
    <property type="match status" value="1"/>
</dbReference>
<dbReference type="PROSITE" id="PS00060">
    <property type="entry name" value="ADH_IRON_2"/>
    <property type="match status" value="1"/>
</dbReference>
<protein>
    <submittedName>
        <fullName evidence="6">Iron-containing alcohol dehydrogenase</fullName>
    </submittedName>
</protein>
<dbReference type="SUPFAM" id="SSF56796">
    <property type="entry name" value="Dehydroquinate synthase-like"/>
    <property type="match status" value="1"/>
</dbReference>
<sequence>MQSGTMVFTAMNRVIFGKPAAESIVAEADRLQAKRVFILSGRTLHTATDEIEKVKQALGDRFAGVHDHMPAHSPRESVVDCANAARVAGTDLLVTMGGGSVTDGGKAVTICLEHGISDVDAMEPFRSVVDDKTGQRRTPDFAPPKVRQIAVPTTLSAGEFNARAGITNTKLKLKQSFINRGIVPETVILDPAITVHTPEWLWLSSGVRAVDHAVETFLSLDANDYTDGTALQALRTLGAGLPAVKANTNDLDARLRCMIGAWLSMVGIVSGTRLGASHAIGHILGGSANVPHGHTSCVMLPYVLDYNAPVNGARQREVANALGQPNTPPGRILDRFIRDLGMPRTLRDVKIDEADLPRLAKNCMLDDWTYSNPRPISTPEQVMEILKAAY</sequence>
<feature type="domain" description="Alcohol dehydrogenase iron-type/glycerol dehydrogenase GldA" evidence="4">
    <location>
        <begin position="12"/>
        <end position="191"/>
    </location>
</feature>
<evidence type="ECO:0000313" key="7">
    <source>
        <dbReference type="Proteomes" id="UP001199525"/>
    </source>
</evidence>
<dbReference type="InterPro" id="IPR056798">
    <property type="entry name" value="ADH_Fe_C"/>
</dbReference>
<dbReference type="InterPro" id="IPR039697">
    <property type="entry name" value="Alcohol_dehydrogenase_Fe"/>
</dbReference>
<keyword evidence="7" id="KW-1185">Reference proteome</keyword>
<comment type="similarity">
    <text evidence="1">Belongs to the iron-containing alcohol dehydrogenase family.</text>
</comment>
<dbReference type="InterPro" id="IPR001670">
    <property type="entry name" value="ADH_Fe/GldA"/>
</dbReference>
<dbReference type="PANTHER" id="PTHR11496">
    <property type="entry name" value="ALCOHOL DEHYDROGENASE"/>
    <property type="match status" value="1"/>
</dbReference>